<dbReference type="PRINTS" id="PR00041">
    <property type="entry name" value="LEUZIPPRCREB"/>
</dbReference>
<evidence type="ECO:0000313" key="2">
    <source>
        <dbReference type="EMBL" id="KAG9476479.1"/>
    </source>
</evidence>
<gene>
    <name evidence="2" type="ORF">GDO78_003170</name>
</gene>
<dbReference type="Pfam" id="PF00170">
    <property type="entry name" value="bZIP_1"/>
    <property type="match status" value="1"/>
</dbReference>
<dbReference type="OrthoDB" id="5970722at2759"/>
<dbReference type="PANTHER" id="PTHR45879">
    <property type="entry name" value="CYCLIC AMP RESPONSE ELEMENT-BINDING PROTEIN B"/>
    <property type="match status" value="1"/>
</dbReference>
<dbReference type="InterPro" id="IPR004827">
    <property type="entry name" value="bZIP"/>
</dbReference>
<comment type="caution">
    <text evidence="2">The sequence shown here is derived from an EMBL/GenBank/DDBJ whole genome shotgun (WGS) entry which is preliminary data.</text>
</comment>
<dbReference type="SUPFAM" id="SSF57959">
    <property type="entry name" value="Leucine zipper domain"/>
    <property type="match status" value="1"/>
</dbReference>
<protein>
    <recommendedName>
        <fullName evidence="1">BZIP domain-containing protein</fullName>
    </recommendedName>
</protein>
<dbReference type="Proteomes" id="UP000770717">
    <property type="component" value="Unassembled WGS sequence"/>
</dbReference>
<dbReference type="CDD" id="cd14690">
    <property type="entry name" value="bZIP_CREB1"/>
    <property type="match status" value="1"/>
</dbReference>
<dbReference type="GO" id="GO:1990589">
    <property type="term" value="C:ATF4-CREB1 transcription factor complex"/>
    <property type="evidence" value="ECO:0007669"/>
    <property type="project" value="TreeGrafter"/>
</dbReference>
<dbReference type="PROSITE" id="PS00036">
    <property type="entry name" value="BZIP_BASIC"/>
    <property type="match status" value="1"/>
</dbReference>
<dbReference type="GO" id="GO:0000981">
    <property type="term" value="F:DNA-binding transcription factor activity, RNA polymerase II-specific"/>
    <property type="evidence" value="ECO:0007669"/>
    <property type="project" value="TreeGrafter"/>
</dbReference>
<name>A0A8J6K5U5_ELECQ</name>
<proteinExistence type="predicted"/>
<dbReference type="PANTHER" id="PTHR45879:SF4">
    <property type="entry name" value="CAMP-RESPONSIVE ELEMENT MODULATOR"/>
    <property type="match status" value="1"/>
</dbReference>
<keyword evidence="3" id="KW-1185">Reference proteome</keyword>
<dbReference type="InterPro" id="IPR046347">
    <property type="entry name" value="bZIP_sf"/>
</dbReference>
<dbReference type="GO" id="GO:0000978">
    <property type="term" value="F:RNA polymerase II cis-regulatory region sequence-specific DNA binding"/>
    <property type="evidence" value="ECO:0007669"/>
    <property type="project" value="TreeGrafter"/>
</dbReference>
<evidence type="ECO:0000313" key="3">
    <source>
        <dbReference type="Proteomes" id="UP000770717"/>
    </source>
</evidence>
<accession>A0A8J6K5U5</accession>
<feature type="domain" description="BZIP" evidence="1">
    <location>
        <begin position="85"/>
        <end position="135"/>
    </location>
</feature>
<reference evidence="2" key="1">
    <citation type="thesis" date="2020" institute="ProQuest LLC" country="789 East Eisenhower Parkway, Ann Arbor, MI, USA">
        <title>Comparative Genomics and Chromosome Evolution.</title>
        <authorList>
            <person name="Mudd A.B."/>
        </authorList>
    </citation>
    <scope>NUCLEOTIDE SEQUENCE</scope>
    <source>
        <strain evidence="2">HN-11 Male</strain>
        <tissue evidence="2">Kidney and liver</tissue>
    </source>
</reference>
<dbReference type="AlphaFoldDB" id="A0A8J6K5U5"/>
<dbReference type="SMART" id="SM00338">
    <property type="entry name" value="BRLZ"/>
    <property type="match status" value="1"/>
</dbReference>
<dbReference type="Gene3D" id="1.20.5.170">
    <property type="match status" value="1"/>
</dbReference>
<sequence>MQGFPSYSMPNPGVAEHAAIVSCVGLAADCAPFYIPDGGVLVPAATGEMPAHQIHTPGSGLPQGIVMAASSTGLIVPQHMAEEATRKREMRLMKNREAAKACRLRRKEYIRCLEGQNTMLVMENRQLKQELAAYRTLYSHGANSRYSNIPKM</sequence>
<evidence type="ECO:0000259" key="1">
    <source>
        <dbReference type="PROSITE" id="PS50217"/>
    </source>
</evidence>
<dbReference type="InterPro" id="IPR001630">
    <property type="entry name" value="Leuzip_CREB"/>
</dbReference>
<organism evidence="2 3">
    <name type="scientific">Eleutherodactylus coqui</name>
    <name type="common">Puerto Rican coqui</name>
    <dbReference type="NCBI Taxonomy" id="57060"/>
    <lineage>
        <taxon>Eukaryota</taxon>
        <taxon>Metazoa</taxon>
        <taxon>Chordata</taxon>
        <taxon>Craniata</taxon>
        <taxon>Vertebrata</taxon>
        <taxon>Euteleostomi</taxon>
        <taxon>Amphibia</taxon>
        <taxon>Batrachia</taxon>
        <taxon>Anura</taxon>
        <taxon>Neobatrachia</taxon>
        <taxon>Hyloidea</taxon>
        <taxon>Eleutherodactylidae</taxon>
        <taxon>Eleutherodactylinae</taxon>
        <taxon>Eleutherodactylus</taxon>
        <taxon>Eleutherodactylus</taxon>
    </lineage>
</organism>
<dbReference type="EMBL" id="WNTK01000011">
    <property type="protein sequence ID" value="KAG9476479.1"/>
    <property type="molecule type" value="Genomic_DNA"/>
</dbReference>
<dbReference type="PROSITE" id="PS50217">
    <property type="entry name" value="BZIP"/>
    <property type="match status" value="1"/>
</dbReference>